<evidence type="ECO:0000313" key="14">
    <source>
        <dbReference type="EMBL" id="KAG0314639.1"/>
    </source>
</evidence>
<sequence>MDPGAPSDVELLDMAREVLSVCSTSSLKDIIEDLTMTGSSEMTINRIFDGQFLQPLQVQRLASASMTSTSPARGNGNGALHQLSSEDENSDNDEFLRFMAGASSHSKDNNGGARNQQRPPPSPPAIRTKSFPGTDIRPVQDTLSSTTIKSELASSRSSQPLRDVSPSVMIKSEASSSRNKQPLRDVSPPVVIKSETSSSRNKQPQRDTSPPIVKKEPSLSVSTLPKQGELPAIIKSKPSSRHAQRAERSASPPDTELFPNGNDDIWEDHGYYGDDYEDNNWNDLDEWVRKKSQGPSLVNEKETSRSKGTADIEDVVIDLALTAEQKQQKVDRKFQPMSAWNNADFPHWDSVLITVRANSDALPAVMLTSPRSMHRTRIISPDARHATTTYANNHYDDNDDSDGNTSEDAISASCKPRRLFSSGFSSPPAAVSSTISKTRTHSLRKGFISSDDDMPSTSHKESIESIQDLDKNDDPIMSAERQKWNHLLDTSLSPPLAATTLDDTDDSDLERLMDDMASRSRSGASKSRGTRRKSPVSKGKKRALVPAFHKSDLDIGYDLDLDLDVDEWGKGHLQENGVVSLEEQIIKRAQQRKKKVKSLAQQEDDGDLMSLEEEIVRKARRKRIKASNATTRDDNNDDEDGEVDSNSVEGPSAAERRKAEKEAAKLAREAEREALKQAKEAEKLAKKAAREQEMEKKRALKLTEKAAKEQERQEEVQAAREVRLANRLTNKTESAKEMIVCIEESLYWSKFGETLRFYLEAIDCQICEMPATTRPGGSSRNITAGGGMGDRGNWTNDALSVKNVAFWRRAVRQRYDDDQEMFVPLAQEVIELEAFSLVYMTATDLASKMQSGQFRDYLALVKRDMRLRKNREQQQQQQQRQLEGLRPKEGSGQRQRVIFLLSGLESYFLGLKKITKKRFEQAYRAGLDGGAGQQSSARGVVEEPAPIDQEMIEKELLWLQLEQDCLIMQANNDDESAQIAVSLTEQIGLRPYKATRRLGLNVSVEGIKSGQNPKDTWIKSLGEIHMVTQIHARSIAEEYPTLRSLYEGYRACSGVYQAQLLLEDIPVIGRRSTVGRALSRRIYDIFMSEDPEKPVVM</sequence>
<evidence type="ECO:0000256" key="9">
    <source>
        <dbReference type="ARBA" id="ARBA00023172"/>
    </source>
</evidence>
<dbReference type="GO" id="GO:0008821">
    <property type="term" value="F:crossover junction DNA endonuclease activity"/>
    <property type="evidence" value="ECO:0007669"/>
    <property type="project" value="TreeGrafter"/>
</dbReference>
<proteinExistence type="predicted"/>
<feature type="region of interest" description="Disordered" evidence="13">
    <location>
        <begin position="102"/>
        <end position="263"/>
    </location>
</feature>
<gene>
    <name evidence="14" type="ORF">BGZ99_007946</name>
</gene>
<comment type="cofactor">
    <cofactor evidence="1">
        <name>Mg(2+)</name>
        <dbReference type="ChEBI" id="CHEBI:18420"/>
    </cofactor>
</comment>
<feature type="region of interest" description="Disordered" evidence="13">
    <location>
        <begin position="376"/>
        <end position="473"/>
    </location>
</feature>
<feature type="compositionally biased region" description="Polar residues" evidence="13">
    <location>
        <begin position="141"/>
        <end position="160"/>
    </location>
</feature>
<keyword evidence="15" id="KW-1185">Reference proteome</keyword>
<keyword evidence="10" id="KW-0234">DNA repair</keyword>
<evidence type="ECO:0000256" key="4">
    <source>
        <dbReference type="ARBA" id="ARBA00022723"/>
    </source>
</evidence>
<dbReference type="GO" id="GO:0005634">
    <property type="term" value="C:nucleus"/>
    <property type="evidence" value="ECO:0007669"/>
    <property type="project" value="UniProtKB-SubCell"/>
</dbReference>
<evidence type="ECO:0000256" key="1">
    <source>
        <dbReference type="ARBA" id="ARBA00001946"/>
    </source>
</evidence>
<evidence type="ECO:0000256" key="5">
    <source>
        <dbReference type="ARBA" id="ARBA00022759"/>
    </source>
</evidence>
<keyword evidence="12" id="KW-0469">Meiosis</keyword>
<dbReference type="Gene3D" id="1.10.8.10">
    <property type="entry name" value="DNA helicase RuvA subunit, C-terminal domain"/>
    <property type="match status" value="1"/>
</dbReference>
<dbReference type="PANTHER" id="PTHR21077:SF5">
    <property type="entry name" value="CROSSOVER JUNCTION ENDONUCLEASE MMS4"/>
    <property type="match status" value="1"/>
</dbReference>
<evidence type="ECO:0000256" key="6">
    <source>
        <dbReference type="ARBA" id="ARBA00022763"/>
    </source>
</evidence>
<evidence type="ECO:0000256" key="2">
    <source>
        <dbReference type="ARBA" id="ARBA00004123"/>
    </source>
</evidence>
<feature type="region of interest" description="Disordered" evidence="13">
    <location>
        <begin position="869"/>
        <end position="889"/>
    </location>
</feature>
<keyword evidence="11" id="KW-0539">Nucleus</keyword>
<evidence type="ECO:0000313" key="15">
    <source>
        <dbReference type="Proteomes" id="UP000738325"/>
    </source>
</evidence>
<accession>A0A9P6RAQ4</accession>
<comment type="subcellular location">
    <subcellularLocation>
        <location evidence="2">Nucleus</location>
    </subcellularLocation>
</comment>
<dbReference type="Proteomes" id="UP000738325">
    <property type="component" value="Unassembled WGS sequence"/>
</dbReference>
<feature type="region of interest" description="Disordered" evidence="13">
    <location>
        <begin position="63"/>
        <end position="90"/>
    </location>
</feature>
<dbReference type="InterPro" id="IPR033310">
    <property type="entry name" value="Mms4/EME1/EME2"/>
</dbReference>
<feature type="compositionally biased region" description="Basic and acidic residues" evidence="13">
    <location>
        <begin position="654"/>
        <end position="699"/>
    </location>
</feature>
<keyword evidence="4" id="KW-0479">Metal-binding</keyword>
<evidence type="ECO:0000256" key="11">
    <source>
        <dbReference type="ARBA" id="ARBA00023242"/>
    </source>
</evidence>
<comment type="caution">
    <text evidence="14">The sequence shown here is derived from an EMBL/GenBank/DDBJ whole genome shotgun (WGS) entry which is preliminary data.</text>
</comment>
<keyword evidence="8" id="KW-0460">Magnesium</keyword>
<dbReference type="OrthoDB" id="343092at2759"/>
<keyword evidence="5" id="KW-0255">Endonuclease</keyword>
<dbReference type="AlphaFoldDB" id="A0A9P6RAQ4"/>
<dbReference type="Pfam" id="PF21292">
    <property type="entry name" value="EME1-MUS81_C"/>
    <property type="match status" value="1"/>
</dbReference>
<dbReference type="InterPro" id="IPR042530">
    <property type="entry name" value="EME1/EME2_C"/>
</dbReference>
<dbReference type="Gene3D" id="3.40.50.10130">
    <property type="match status" value="1"/>
</dbReference>
<protein>
    <recommendedName>
        <fullName evidence="16">ERCC4 domain-containing protein</fullName>
    </recommendedName>
</protein>
<dbReference type="GO" id="GO:0000712">
    <property type="term" value="P:resolution of meiotic recombination intermediates"/>
    <property type="evidence" value="ECO:0007669"/>
    <property type="project" value="TreeGrafter"/>
</dbReference>
<keyword evidence="7" id="KW-0378">Hydrolase</keyword>
<dbReference type="GO" id="GO:0006302">
    <property type="term" value="P:double-strand break repair"/>
    <property type="evidence" value="ECO:0007669"/>
    <property type="project" value="TreeGrafter"/>
</dbReference>
<keyword evidence="6" id="KW-0227">DNA damage</keyword>
<evidence type="ECO:0000256" key="7">
    <source>
        <dbReference type="ARBA" id="ARBA00022801"/>
    </source>
</evidence>
<dbReference type="GO" id="GO:0031573">
    <property type="term" value="P:mitotic intra-S DNA damage checkpoint signaling"/>
    <property type="evidence" value="ECO:0007669"/>
    <property type="project" value="TreeGrafter"/>
</dbReference>
<organism evidence="14 15">
    <name type="scientific">Dissophora globulifera</name>
    <dbReference type="NCBI Taxonomy" id="979702"/>
    <lineage>
        <taxon>Eukaryota</taxon>
        <taxon>Fungi</taxon>
        <taxon>Fungi incertae sedis</taxon>
        <taxon>Mucoromycota</taxon>
        <taxon>Mortierellomycotina</taxon>
        <taxon>Mortierellomycetes</taxon>
        <taxon>Mortierellales</taxon>
        <taxon>Mortierellaceae</taxon>
        <taxon>Dissophora</taxon>
    </lineage>
</organism>
<dbReference type="GO" id="GO:0046872">
    <property type="term" value="F:metal ion binding"/>
    <property type="evidence" value="ECO:0007669"/>
    <property type="project" value="UniProtKB-KW"/>
</dbReference>
<feature type="region of interest" description="Disordered" evidence="13">
    <location>
        <begin position="515"/>
        <end position="543"/>
    </location>
</feature>
<dbReference type="PANTHER" id="PTHR21077">
    <property type="entry name" value="EME1 PROTEIN"/>
    <property type="match status" value="1"/>
</dbReference>
<dbReference type="Gene3D" id="1.10.150.670">
    <property type="entry name" value="Crossover junction endonuclease EME1, DNA-binding domain"/>
    <property type="match status" value="1"/>
</dbReference>
<dbReference type="GO" id="GO:0048476">
    <property type="term" value="C:Holliday junction resolvase complex"/>
    <property type="evidence" value="ECO:0007669"/>
    <property type="project" value="InterPro"/>
</dbReference>
<evidence type="ECO:0000256" key="3">
    <source>
        <dbReference type="ARBA" id="ARBA00022722"/>
    </source>
</evidence>
<evidence type="ECO:0000256" key="10">
    <source>
        <dbReference type="ARBA" id="ARBA00023204"/>
    </source>
</evidence>
<keyword evidence="3" id="KW-0540">Nuclease</keyword>
<name>A0A9P6RAQ4_9FUNG</name>
<reference evidence="14" key="1">
    <citation type="journal article" date="2020" name="Fungal Divers.">
        <title>Resolving the Mortierellaceae phylogeny through synthesis of multi-gene phylogenetics and phylogenomics.</title>
        <authorList>
            <person name="Vandepol N."/>
            <person name="Liber J."/>
            <person name="Desiro A."/>
            <person name="Na H."/>
            <person name="Kennedy M."/>
            <person name="Barry K."/>
            <person name="Grigoriev I.V."/>
            <person name="Miller A.N."/>
            <person name="O'Donnell K."/>
            <person name="Stajich J.E."/>
            <person name="Bonito G."/>
        </authorList>
    </citation>
    <scope>NUCLEOTIDE SEQUENCE</scope>
    <source>
        <strain evidence="14">REB-010B</strain>
    </source>
</reference>
<feature type="region of interest" description="Disordered" evidence="13">
    <location>
        <begin position="623"/>
        <end position="699"/>
    </location>
</feature>
<evidence type="ECO:0008006" key="16">
    <source>
        <dbReference type="Google" id="ProtNLM"/>
    </source>
</evidence>
<evidence type="ECO:0000256" key="13">
    <source>
        <dbReference type="SAM" id="MobiDB-lite"/>
    </source>
</evidence>
<feature type="compositionally biased region" description="Basic and acidic residues" evidence="13">
    <location>
        <begin position="458"/>
        <end position="473"/>
    </location>
</feature>
<evidence type="ECO:0000256" key="12">
    <source>
        <dbReference type="ARBA" id="ARBA00023254"/>
    </source>
</evidence>
<evidence type="ECO:0000256" key="8">
    <source>
        <dbReference type="ARBA" id="ARBA00022842"/>
    </source>
</evidence>
<feature type="compositionally biased region" description="Polar residues" evidence="13">
    <location>
        <begin position="63"/>
        <end position="72"/>
    </location>
</feature>
<dbReference type="EMBL" id="JAAAIP010000597">
    <property type="protein sequence ID" value="KAG0314639.1"/>
    <property type="molecule type" value="Genomic_DNA"/>
</dbReference>
<feature type="compositionally biased region" description="Basic residues" evidence="13">
    <location>
        <begin position="528"/>
        <end position="543"/>
    </location>
</feature>
<feature type="compositionally biased region" description="Polar residues" evidence="13">
    <location>
        <begin position="194"/>
        <end position="208"/>
    </location>
</feature>
<dbReference type="GO" id="GO:0031297">
    <property type="term" value="P:replication fork processing"/>
    <property type="evidence" value="ECO:0007669"/>
    <property type="project" value="TreeGrafter"/>
</dbReference>
<keyword evidence="9" id="KW-0233">DNA recombination</keyword>